<gene>
    <name evidence="1" type="ORF">Anapl_09389</name>
</gene>
<evidence type="ECO:0000313" key="2">
    <source>
        <dbReference type="Proteomes" id="UP000296049"/>
    </source>
</evidence>
<dbReference type="AlphaFoldDB" id="R0LXR1"/>
<dbReference type="EMBL" id="KB742594">
    <property type="protein sequence ID" value="EOB06610.1"/>
    <property type="molecule type" value="Genomic_DNA"/>
</dbReference>
<organism evidence="1 2">
    <name type="scientific">Anas platyrhynchos</name>
    <name type="common">Mallard</name>
    <name type="synonym">Anas boschas</name>
    <dbReference type="NCBI Taxonomy" id="8839"/>
    <lineage>
        <taxon>Eukaryota</taxon>
        <taxon>Metazoa</taxon>
        <taxon>Chordata</taxon>
        <taxon>Craniata</taxon>
        <taxon>Vertebrata</taxon>
        <taxon>Euteleostomi</taxon>
        <taxon>Archelosauria</taxon>
        <taxon>Archosauria</taxon>
        <taxon>Dinosauria</taxon>
        <taxon>Saurischia</taxon>
        <taxon>Theropoda</taxon>
        <taxon>Coelurosauria</taxon>
        <taxon>Aves</taxon>
        <taxon>Neognathae</taxon>
        <taxon>Galloanserae</taxon>
        <taxon>Anseriformes</taxon>
        <taxon>Anatidae</taxon>
        <taxon>Anatinae</taxon>
        <taxon>Anas</taxon>
    </lineage>
</organism>
<reference evidence="2" key="1">
    <citation type="journal article" date="2013" name="Nat. Genet.">
        <title>The duck genome and transcriptome provide insight into an avian influenza virus reservoir species.</title>
        <authorList>
            <person name="Huang Y."/>
            <person name="Li Y."/>
            <person name="Burt D.W."/>
            <person name="Chen H."/>
            <person name="Zhang Y."/>
            <person name="Qian W."/>
            <person name="Kim H."/>
            <person name="Gan S."/>
            <person name="Zhao Y."/>
            <person name="Li J."/>
            <person name="Yi K."/>
            <person name="Feng H."/>
            <person name="Zhu P."/>
            <person name="Li B."/>
            <person name="Liu Q."/>
            <person name="Fairley S."/>
            <person name="Magor K.E."/>
            <person name="Du Z."/>
            <person name="Hu X."/>
            <person name="Goodman L."/>
            <person name="Tafer H."/>
            <person name="Vignal A."/>
            <person name="Lee T."/>
            <person name="Kim K.W."/>
            <person name="Sheng Z."/>
            <person name="An Y."/>
            <person name="Searle S."/>
            <person name="Herrero J."/>
            <person name="Groenen M.A."/>
            <person name="Crooijmans R.P."/>
            <person name="Faraut T."/>
            <person name="Cai Q."/>
            <person name="Webster R.G."/>
            <person name="Aldridge J.R."/>
            <person name="Warren W.C."/>
            <person name="Bartschat S."/>
            <person name="Kehr S."/>
            <person name="Marz M."/>
            <person name="Stadler P.F."/>
            <person name="Smith J."/>
            <person name="Kraus R.H."/>
            <person name="Zhao Y."/>
            <person name="Ren L."/>
            <person name="Fei J."/>
            <person name="Morisson M."/>
            <person name="Kaiser P."/>
            <person name="Griffin D.K."/>
            <person name="Rao M."/>
            <person name="Pitel F."/>
            <person name="Wang J."/>
            <person name="Li N."/>
        </authorList>
    </citation>
    <scope>NUCLEOTIDE SEQUENCE [LARGE SCALE GENOMIC DNA]</scope>
</reference>
<accession>R0LXR1</accession>
<name>R0LXR1_ANAPL</name>
<sequence>MGVGANSEVFISTLRPEEGGFWFKDWLSALTASSVIGFNLSDANSCHIHLWDMLKGCRDQILRFPVWISSTLQCKCGSAQGLTQADGDQCTGYTRGLAQADIKLKIDAVETDN</sequence>
<keyword evidence="2" id="KW-1185">Reference proteome</keyword>
<protein>
    <submittedName>
        <fullName evidence="1">Uncharacterized protein</fullName>
    </submittedName>
</protein>
<dbReference type="Proteomes" id="UP000296049">
    <property type="component" value="Unassembled WGS sequence"/>
</dbReference>
<proteinExistence type="predicted"/>
<evidence type="ECO:0000313" key="1">
    <source>
        <dbReference type="EMBL" id="EOB06610.1"/>
    </source>
</evidence>